<dbReference type="InterPro" id="IPR018537">
    <property type="entry name" value="Peptidoglycan-bd_3"/>
</dbReference>
<keyword evidence="2" id="KW-0472">Membrane</keyword>
<feature type="domain" description="TtsA-like Glycoside hydrolase family 108" evidence="3">
    <location>
        <begin position="10"/>
        <end position="93"/>
    </location>
</feature>
<evidence type="ECO:0000256" key="1">
    <source>
        <dbReference type="SAM" id="MobiDB-lite"/>
    </source>
</evidence>
<dbReference type="Pfam" id="PF09374">
    <property type="entry name" value="PG_binding_3"/>
    <property type="match status" value="1"/>
</dbReference>
<keyword evidence="2" id="KW-1133">Transmembrane helix</keyword>
<sequence length="273" mass="28483">MKSNFQKVMPYIFSEEGGYVDNPADPGGATNMGITIATLSAWKGRRVSPEDVQNLTRATATEIYQAQFWNKIDGNDLPPGIDYAVFDFAVNSGPGRAAKMLQGVLGVPEDGVIGAKTVAAANMRPAGEIINALCDARASWLKSLSTASTFGKGWLARVERVRNRAFALAAASPLAPPATQPRAIASKGPQGDTASKSASIPPEASGTKARQADTAFTSALMHPEALGTMGSAASGLAAIASGNGPVQYALGIIMIACAAVGLWYFIRRVRNEP</sequence>
<feature type="transmembrane region" description="Helical" evidence="2">
    <location>
        <begin position="248"/>
        <end position="266"/>
    </location>
</feature>
<dbReference type="Pfam" id="PF05838">
    <property type="entry name" value="Glyco_hydro_108"/>
    <property type="match status" value="1"/>
</dbReference>
<reference evidence="5" key="1">
    <citation type="submission" date="2022-06" db="EMBL/GenBank/DDBJ databases">
        <title>Complete Genome Sequence of Deoxynivalenol-bioadsorption Ochrobactrum pseudintermedium ASAG-D25.</title>
        <authorList>
            <person name="Wang N."/>
        </authorList>
    </citation>
    <scope>NUCLEOTIDE SEQUENCE</scope>
    <source>
        <strain evidence="5">ASAG-D25</strain>
    </source>
</reference>
<evidence type="ECO:0000259" key="4">
    <source>
        <dbReference type="Pfam" id="PF09374"/>
    </source>
</evidence>
<name>A0ABY5UB55_9HYPH</name>
<feature type="region of interest" description="Disordered" evidence="1">
    <location>
        <begin position="177"/>
        <end position="212"/>
    </location>
</feature>
<dbReference type="InterPro" id="IPR023346">
    <property type="entry name" value="Lysozyme-like_dom_sf"/>
</dbReference>
<proteinExistence type="predicted"/>
<dbReference type="Proteomes" id="UP001058739">
    <property type="component" value="Chromosome 01"/>
</dbReference>
<feature type="domain" description="Peptidoglycan binding" evidence="4">
    <location>
        <begin position="97"/>
        <end position="158"/>
    </location>
</feature>
<dbReference type="InterPro" id="IPR008565">
    <property type="entry name" value="TtsA-like_GH18_dom"/>
</dbReference>
<dbReference type="RefSeq" id="WP_121986066.1">
    <property type="nucleotide sequence ID" value="NZ_CP099967.1"/>
</dbReference>
<keyword evidence="5" id="KW-0378">Hydrolase</keyword>
<dbReference type="Gene3D" id="1.20.141.10">
    <property type="entry name" value="Chitosanase, subunit A, domain 1"/>
    <property type="match status" value="1"/>
</dbReference>
<dbReference type="SUPFAM" id="SSF53955">
    <property type="entry name" value="Lysozyme-like"/>
    <property type="match status" value="1"/>
</dbReference>
<evidence type="ECO:0000313" key="5">
    <source>
        <dbReference type="EMBL" id="UWL60565.1"/>
    </source>
</evidence>
<evidence type="ECO:0000259" key="3">
    <source>
        <dbReference type="Pfam" id="PF05838"/>
    </source>
</evidence>
<organism evidence="5 6">
    <name type="scientific">Brucella pseudintermedia</name>
    <dbReference type="NCBI Taxonomy" id="370111"/>
    <lineage>
        <taxon>Bacteria</taxon>
        <taxon>Pseudomonadati</taxon>
        <taxon>Pseudomonadota</taxon>
        <taxon>Alphaproteobacteria</taxon>
        <taxon>Hyphomicrobiales</taxon>
        <taxon>Brucellaceae</taxon>
        <taxon>Brucella/Ochrobactrum group</taxon>
        <taxon>Brucella</taxon>
    </lineage>
</organism>
<gene>
    <name evidence="5" type="ORF">NIK97_02005</name>
</gene>
<keyword evidence="2" id="KW-0812">Transmembrane</keyword>
<keyword evidence="6" id="KW-1185">Reference proteome</keyword>
<protein>
    <submittedName>
        <fullName evidence="5">Glycoside hydrolase family 108 protein</fullName>
    </submittedName>
</protein>
<evidence type="ECO:0000313" key="6">
    <source>
        <dbReference type="Proteomes" id="UP001058739"/>
    </source>
</evidence>
<evidence type="ECO:0000256" key="2">
    <source>
        <dbReference type="SAM" id="Phobius"/>
    </source>
</evidence>
<dbReference type="CDD" id="cd13926">
    <property type="entry name" value="N-acetylmuramidase_GH108"/>
    <property type="match status" value="1"/>
</dbReference>
<accession>A0ABY5UB55</accession>
<dbReference type="GO" id="GO:0016787">
    <property type="term" value="F:hydrolase activity"/>
    <property type="evidence" value="ECO:0007669"/>
    <property type="project" value="UniProtKB-KW"/>
</dbReference>
<dbReference type="EMBL" id="CP099967">
    <property type="protein sequence ID" value="UWL60565.1"/>
    <property type="molecule type" value="Genomic_DNA"/>
</dbReference>